<accession>C1EB50</accession>
<evidence type="ECO:0000313" key="9">
    <source>
        <dbReference type="EMBL" id="ACO64969.1"/>
    </source>
</evidence>
<dbReference type="Gene3D" id="3.40.50.1010">
    <property type="entry name" value="5'-nuclease"/>
    <property type="match status" value="1"/>
</dbReference>
<evidence type="ECO:0000256" key="6">
    <source>
        <dbReference type="ARBA" id="ARBA00038503"/>
    </source>
</evidence>
<evidence type="ECO:0000256" key="4">
    <source>
        <dbReference type="ARBA" id="ARBA00023242"/>
    </source>
</evidence>
<dbReference type="InterPro" id="IPR057776">
    <property type="entry name" value="UTP23_sensor"/>
</dbReference>
<dbReference type="OrthoDB" id="25675at2759"/>
<gene>
    <name evidence="9" type="ORF">MICPUN_60306</name>
</gene>
<keyword evidence="2" id="KW-0690">Ribosome biogenesis</keyword>
<organism evidence="9 10">
    <name type="scientific">Micromonas commoda (strain RCC299 / NOUM17 / CCMP2709)</name>
    <name type="common">Picoplanktonic green alga</name>
    <dbReference type="NCBI Taxonomy" id="296587"/>
    <lineage>
        <taxon>Eukaryota</taxon>
        <taxon>Viridiplantae</taxon>
        <taxon>Chlorophyta</taxon>
        <taxon>Mamiellophyceae</taxon>
        <taxon>Mamiellales</taxon>
        <taxon>Mamiellaceae</taxon>
        <taxon>Micromonas</taxon>
    </lineage>
</organism>
<sequence>MRVKRARKVRKYLRYYRTCHGFRAPYKVLVDGNFIHAVMSMKLGDAKDVVVKYLGAPSKLFTTRCVKEELRLMGKDLKEASFYARKLEEVKDGPDPPAPALDSIVAAVDGGNSERFIVCTQDDKLRKRLLADSPMTPVVFCHTSGLQMEPPADAEGSGVASQREHGAGLTEEERNALGQEEVVRGARGVRTNVRYKKPKARGPNPLSVKKKIAKAPSRGSGTDGGGAAKKKRKRRGGGDKAS</sequence>
<evidence type="ECO:0000313" key="10">
    <source>
        <dbReference type="Proteomes" id="UP000002009"/>
    </source>
</evidence>
<evidence type="ECO:0000259" key="8">
    <source>
        <dbReference type="Pfam" id="PF24779"/>
    </source>
</evidence>
<dbReference type="InterPro" id="IPR029060">
    <property type="entry name" value="PIN-like_dom_sf"/>
</dbReference>
<protein>
    <recommendedName>
        <fullName evidence="8">UTP23 sensor motif region domain-containing protein</fullName>
    </recommendedName>
</protein>
<dbReference type="GO" id="GO:0006364">
    <property type="term" value="P:rRNA processing"/>
    <property type="evidence" value="ECO:0007669"/>
    <property type="project" value="UniProtKB-KW"/>
</dbReference>
<comment type="function">
    <text evidence="5">Involved in rRNA-processing and ribosome biogenesis.</text>
</comment>
<keyword evidence="10" id="KW-1185">Reference proteome</keyword>
<evidence type="ECO:0000256" key="2">
    <source>
        <dbReference type="ARBA" id="ARBA00022517"/>
    </source>
</evidence>
<comment type="similarity">
    <text evidence="6">Belongs to the UTP23/FCF1 family. UTP23 subfamily.</text>
</comment>
<reference evidence="9 10" key="1">
    <citation type="journal article" date="2009" name="Science">
        <title>Green evolution and dynamic adaptations revealed by genomes of the marine picoeukaryotes Micromonas.</title>
        <authorList>
            <person name="Worden A.Z."/>
            <person name="Lee J.H."/>
            <person name="Mock T."/>
            <person name="Rouze P."/>
            <person name="Simmons M.P."/>
            <person name="Aerts A.L."/>
            <person name="Allen A.E."/>
            <person name="Cuvelier M.L."/>
            <person name="Derelle E."/>
            <person name="Everett M.V."/>
            <person name="Foulon E."/>
            <person name="Grimwood J."/>
            <person name="Gundlach H."/>
            <person name="Henrissat B."/>
            <person name="Napoli C."/>
            <person name="McDonald S.M."/>
            <person name="Parker M.S."/>
            <person name="Rombauts S."/>
            <person name="Salamov A."/>
            <person name="Von Dassow P."/>
            <person name="Badger J.H."/>
            <person name="Coutinho P.M."/>
            <person name="Demir E."/>
            <person name="Dubchak I."/>
            <person name="Gentemann C."/>
            <person name="Eikrem W."/>
            <person name="Gready J.E."/>
            <person name="John U."/>
            <person name="Lanier W."/>
            <person name="Lindquist E.A."/>
            <person name="Lucas S."/>
            <person name="Mayer K.F."/>
            <person name="Moreau H."/>
            <person name="Not F."/>
            <person name="Otillar R."/>
            <person name="Panaud O."/>
            <person name="Pangilinan J."/>
            <person name="Paulsen I."/>
            <person name="Piegu B."/>
            <person name="Poliakov A."/>
            <person name="Robbens S."/>
            <person name="Schmutz J."/>
            <person name="Toulza E."/>
            <person name="Wyss T."/>
            <person name="Zelensky A."/>
            <person name="Zhou K."/>
            <person name="Armbrust E.V."/>
            <person name="Bhattacharya D."/>
            <person name="Goodenough U.W."/>
            <person name="Van de Peer Y."/>
            <person name="Grigoriev I.V."/>
        </authorList>
    </citation>
    <scope>NUCLEOTIDE SEQUENCE [LARGE SCALE GENOMIC DNA]</scope>
    <source>
        <strain evidence="10">RCC299 / NOUM17</strain>
    </source>
</reference>
<dbReference type="PANTHER" id="PTHR12416">
    <property type="entry name" value="RRNA-PROCESSING PROTEIN UTP23 HOMOLOG"/>
    <property type="match status" value="1"/>
</dbReference>
<dbReference type="Pfam" id="PF24779">
    <property type="entry name" value="UTP23_sensor"/>
    <property type="match status" value="1"/>
</dbReference>
<dbReference type="EMBL" id="CP001328">
    <property type="protein sequence ID" value="ACO64969.1"/>
    <property type="molecule type" value="Genomic_DNA"/>
</dbReference>
<comment type="subcellular location">
    <subcellularLocation>
        <location evidence="1">Nucleus</location>
        <location evidence="1">Nucleolus</location>
    </subcellularLocation>
</comment>
<dbReference type="InterPro" id="IPR006984">
    <property type="entry name" value="Fcf1/UTP23"/>
</dbReference>
<proteinExistence type="inferred from homology"/>
<evidence type="ECO:0000256" key="3">
    <source>
        <dbReference type="ARBA" id="ARBA00022552"/>
    </source>
</evidence>
<name>C1EB50_MICCC</name>
<dbReference type="SUPFAM" id="SSF88723">
    <property type="entry name" value="PIN domain-like"/>
    <property type="match status" value="1"/>
</dbReference>
<keyword evidence="3" id="KW-0698">rRNA processing</keyword>
<keyword evidence="4" id="KW-0539">Nucleus</keyword>
<dbReference type="eggNOG" id="KOG3164">
    <property type="taxonomic scope" value="Eukaryota"/>
</dbReference>
<dbReference type="Pfam" id="PF04900">
    <property type="entry name" value="Fcf1"/>
    <property type="match status" value="1"/>
</dbReference>
<dbReference type="KEGG" id="mis:MICPUN_60306"/>
<feature type="region of interest" description="Disordered" evidence="7">
    <location>
        <begin position="147"/>
        <end position="242"/>
    </location>
</feature>
<dbReference type="Proteomes" id="UP000002009">
    <property type="component" value="Chromosome 7"/>
</dbReference>
<dbReference type="STRING" id="296587.C1EB50"/>
<evidence type="ECO:0000256" key="1">
    <source>
        <dbReference type="ARBA" id="ARBA00004604"/>
    </source>
</evidence>
<evidence type="ECO:0000256" key="7">
    <source>
        <dbReference type="SAM" id="MobiDB-lite"/>
    </source>
</evidence>
<dbReference type="CDD" id="cd08553">
    <property type="entry name" value="PIN_Fcf1-like"/>
    <property type="match status" value="1"/>
</dbReference>
<evidence type="ECO:0000256" key="5">
    <source>
        <dbReference type="ARBA" id="ARBA00037300"/>
    </source>
</evidence>
<dbReference type="RefSeq" id="XP_002503711.1">
    <property type="nucleotide sequence ID" value="XM_002503665.1"/>
</dbReference>
<feature type="compositionally biased region" description="Basic and acidic residues" evidence="7">
    <location>
        <begin position="162"/>
        <end position="175"/>
    </location>
</feature>
<dbReference type="GeneID" id="8245354"/>
<feature type="domain" description="UTP23 sensor motif region" evidence="8">
    <location>
        <begin position="195"/>
        <end position="212"/>
    </location>
</feature>
<dbReference type="GO" id="GO:0032040">
    <property type="term" value="C:small-subunit processome"/>
    <property type="evidence" value="ECO:0007669"/>
    <property type="project" value="InterPro"/>
</dbReference>
<dbReference type="InParanoid" id="C1EB50"/>
<dbReference type="OMA" id="HTSGLQM"/>
<dbReference type="AlphaFoldDB" id="C1EB50"/>
<dbReference type="FunCoup" id="C1EB50">
    <property type="interactions" value="1671"/>
</dbReference>